<comment type="caution">
    <text evidence="2">The sequence shown here is derived from an EMBL/GenBank/DDBJ whole genome shotgun (WGS) entry which is preliminary data.</text>
</comment>
<dbReference type="PANTHER" id="PTHR46409">
    <property type="entry name" value="HTH PSQ-TYPE DOMAIN-CONTAINING PROTEIN"/>
    <property type="match status" value="1"/>
</dbReference>
<protein>
    <submittedName>
        <fullName evidence="2">Uncharacterized protein</fullName>
    </submittedName>
</protein>
<dbReference type="OrthoDB" id="8023395at2759"/>
<dbReference type="EMBL" id="BGPR01056022">
    <property type="protein sequence ID" value="GBO32544.1"/>
    <property type="molecule type" value="Genomic_DNA"/>
</dbReference>
<gene>
    <name evidence="1" type="ORF">AVEN_65798_1</name>
    <name evidence="2" type="ORF">AVEN_85776_1</name>
</gene>
<dbReference type="Proteomes" id="UP000499080">
    <property type="component" value="Unassembled WGS sequence"/>
</dbReference>
<sequence length="180" mass="20728">MQYSVRTQSSIADGSRHEFQTIYRSRYLPRKYQAVIHSSIQANAYFALPENVLLAMMADSRLAVRQDALNKILSARQDEDENLYHSIRYNIIPQLNFEAKDYTDMILWESTDVFIAVPPVLRNVSNEDLIDKLSLIVNTVPEWFFTGFPCHTVAVERTVKLITEADFRVCDCDVTLVMVS</sequence>
<dbReference type="AlphaFoldDB" id="A0A4Y2W7I0"/>
<proteinExistence type="predicted"/>
<accession>A0A4Y2W7I0</accession>
<organism evidence="2 3">
    <name type="scientific">Araneus ventricosus</name>
    <name type="common">Orbweaver spider</name>
    <name type="synonym">Epeira ventricosa</name>
    <dbReference type="NCBI Taxonomy" id="182803"/>
    <lineage>
        <taxon>Eukaryota</taxon>
        <taxon>Metazoa</taxon>
        <taxon>Ecdysozoa</taxon>
        <taxon>Arthropoda</taxon>
        <taxon>Chelicerata</taxon>
        <taxon>Arachnida</taxon>
        <taxon>Araneae</taxon>
        <taxon>Araneomorphae</taxon>
        <taxon>Entelegynae</taxon>
        <taxon>Araneoidea</taxon>
        <taxon>Araneidae</taxon>
        <taxon>Araneus</taxon>
    </lineage>
</organism>
<evidence type="ECO:0000313" key="3">
    <source>
        <dbReference type="Proteomes" id="UP000499080"/>
    </source>
</evidence>
<keyword evidence="3" id="KW-1185">Reference proteome</keyword>
<dbReference type="EMBL" id="BGPR01056019">
    <property type="protein sequence ID" value="GBO32541.1"/>
    <property type="molecule type" value="Genomic_DNA"/>
</dbReference>
<dbReference type="PANTHER" id="PTHR46409:SF1">
    <property type="entry name" value="HTH PSQ-TYPE DOMAIN-CONTAINING PROTEIN"/>
    <property type="match status" value="1"/>
</dbReference>
<name>A0A4Y2W7I0_ARAVE</name>
<evidence type="ECO:0000313" key="1">
    <source>
        <dbReference type="EMBL" id="GBO32541.1"/>
    </source>
</evidence>
<evidence type="ECO:0000313" key="2">
    <source>
        <dbReference type="EMBL" id="GBO32544.1"/>
    </source>
</evidence>
<reference evidence="2 3" key="1">
    <citation type="journal article" date="2019" name="Sci. Rep.">
        <title>Orb-weaving spider Araneus ventricosus genome elucidates the spidroin gene catalogue.</title>
        <authorList>
            <person name="Kono N."/>
            <person name="Nakamura H."/>
            <person name="Ohtoshi R."/>
            <person name="Moran D.A.P."/>
            <person name="Shinohara A."/>
            <person name="Yoshida Y."/>
            <person name="Fujiwara M."/>
            <person name="Mori M."/>
            <person name="Tomita M."/>
            <person name="Arakawa K."/>
        </authorList>
    </citation>
    <scope>NUCLEOTIDE SEQUENCE [LARGE SCALE GENOMIC DNA]</scope>
</reference>